<dbReference type="PANTHER" id="PTHR33175:SF2">
    <property type="entry name" value="INTEGRATION HOST FACTOR SUBUNIT ALPHA"/>
    <property type="match status" value="1"/>
</dbReference>
<evidence type="ECO:0000256" key="3">
    <source>
        <dbReference type="RuleBase" id="RU003939"/>
    </source>
</evidence>
<evidence type="ECO:0000313" key="4">
    <source>
        <dbReference type="EMBL" id="BDB95925.1"/>
    </source>
</evidence>
<dbReference type="InterPro" id="IPR010992">
    <property type="entry name" value="IHF-like_DNA-bd_dom_sf"/>
</dbReference>
<dbReference type="InterPro" id="IPR000119">
    <property type="entry name" value="Hist_DNA-bd"/>
</dbReference>
<accession>A0ABM7V841</accession>
<proteinExistence type="inferred from homology"/>
<dbReference type="PANTHER" id="PTHR33175">
    <property type="entry name" value="DNA-BINDING PROTEIN HU"/>
    <property type="match status" value="1"/>
</dbReference>
<sequence length="102" mass="11801">MKIKNRTITRAEIKQHLRDNLDVSLGDATQLLDAIINEMFVAMHTEEEVKISTFGTFLIHKKKKRLGRNPKTREEAVICPRKSVSFRASRKLKDLIAEKVRV</sequence>
<reference evidence="4" key="1">
    <citation type="submission" date="2021-10" db="EMBL/GenBank/DDBJ databases">
        <title>Genome Sequence of The Candidatus Hydrogeosomobacter endosymbioticus, an Intracellular Bacterial Symbiont of the Anaerobic Ciliate GW7.</title>
        <authorList>
            <person name="Shiohama Y."/>
            <person name="Shinzato N."/>
        </authorList>
    </citation>
    <scope>NUCLEOTIDE SEQUENCE [LARGE SCALE GENOMIC DNA]</scope>
    <source>
        <strain evidence="4">200920</strain>
    </source>
</reference>
<dbReference type="Pfam" id="PF00216">
    <property type="entry name" value="Bac_DNA_binding"/>
    <property type="match status" value="1"/>
</dbReference>
<dbReference type="PRINTS" id="PR01727">
    <property type="entry name" value="DNABINDINGHU"/>
</dbReference>
<comment type="similarity">
    <text evidence="1 3">Belongs to the bacterial histone-like protein family.</text>
</comment>
<dbReference type="Proteomes" id="UP001320209">
    <property type="component" value="Chromosome"/>
</dbReference>
<dbReference type="Gene3D" id="4.10.520.10">
    <property type="entry name" value="IHF-like DNA-binding proteins"/>
    <property type="match status" value="1"/>
</dbReference>
<gene>
    <name evidence="4" type="primary">ihfA</name>
    <name evidence="4" type="ORF">HYD_0580</name>
</gene>
<evidence type="ECO:0000256" key="2">
    <source>
        <dbReference type="ARBA" id="ARBA00023125"/>
    </source>
</evidence>
<evidence type="ECO:0000313" key="5">
    <source>
        <dbReference type="Proteomes" id="UP001320209"/>
    </source>
</evidence>
<dbReference type="SMART" id="SM00411">
    <property type="entry name" value="BHL"/>
    <property type="match status" value="1"/>
</dbReference>
<name>A0ABM7V841_9PROT</name>
<dbReference type="RefSeq" id="WP_236865169.1">
    <property type="nucleotide sequence ID" value="NZ_AP025225.1"/>
</dbReference>
<dbReference type="SUPFAM" id="SSF47729">
    <property type="entry name" value="IHF-like DNA-binding proteins"/>
    <property type="match status" value="1"/>
</dbReference>
<keyword evidence="5" id="KW-1185">Reference proteome</keyword>
<organism evidence="4 5">
    <name type="scientific">Candidatus Hydrogenosomobacter endosymbioticus</name>
    <dbReference type="NCBI Taxonomy" id="2558174"/>
    <lineage>
        <taxon>Bacteria</taxon>
        <taxon>Pseudomonadati</taxon>
        <taxon>Pseudomonadota</taxon>
        <taxon>Alphaproteobacteria</taxon>
        <taxon>Holosporales</taxon>
        <taxon>Holosporaceae</taxon>
        <taxon>Candidatus Hydrogenosomobacter</taxon>
    </lineage>
</organism>
<keyword evidence="2" id="KW-0238">DNA-binding</keyword>
<protein>
    <submittedName>
        <fullName evidence="4">Integration host factor subunit alpha</fullName>
    </submittedName>
</protein>
<dbReference type="EMBL" id="AP025225">
    <property type="protein sequence ID" value="BDB95925.1"/>
    <property type="molecule type" value="Genomic_DNA"/>
</dbReference>
<evidence type="ECO:0000256" key="1">
    <source>
        <dbReference type="ARBA" id="ARBA00010529"/>
    </source>
</evidence>